<dbReference type="InterPro" id="IPR017927">
    <property type="entry name" value="FAD-bd_FR_type"/>
</dbReference>
<protein>
    <submittedName>
        <fullName evidence="10">PDR/VanB family oxidoreductase</fullName>
    </submittedName>
</protein>
<evidence type="ECO:0000259" key="9">
    <source>
        <dbReference type="PROSITE" id="PS51384"/>
    </source>
</evidence>
<dbReference type="PANTHER" id="PTHR47354:SF1">
    <property type="entry name" value="CARNITINE MONOOXYGENASE REDUCTASE SUBUNIT"/>
    <property type="match status" value="1"/>
</dbReference>
<evidence type="ECO:0000256" key="1">
    <source>
        <dbReference type="ARBA" id="ARBA00001974"/>
    </source>
</evidence>
<keyword evidence="11" id="KW-1185">Reference proteome</keyword>
<comment type="caution">
    <text evidence="10">The sequence shown here is derived from an EMBL/GenBank/DDBJ whole genome shotgun (WGS) entry which is preliminary data.</text>
</comment>
<evidence type="ECO:0000256" key="3">
    <source>
        <dbReference type="ARBA" id="ARBA00022714"/>
    </source>
</evidence>
<dbReference type="PROSITE" id="PS51085">
    <property type="entry name" value="2FE2S_FER_2"/>
    <property type="match status" value="1"/>
</dbReference>
<keyword evidence="5" id="KW-0560">Oxidoreductase</keyword>
<dbReference type="InterPro" id="IPR001041">
    <property type="entry name" value="2Fe-2S_ferredoxin-type"/>
</dbReference>
<name>A0ABS8P952_9PSEU</name>
<dbReference type="CDD" id="cd06185">
    <property type="entry name" value="PDR_like"/>
    <property type="match status" value="1"/>
</dbReference>
<dbReference type="InterPro" id="IPR012675">
    <property type="entry name" value="Beta-grasp_dom_sf"/>
</dbReference>
<evidence type="ECO:0000256" key="2">
    <source>
        <dbReference type="ARBA" id="ARBA00022630"/>
    </source>
</evidence>
<reference evidence="10 11" key="1">
    <citation type="submission" date="2021-11" db="EMBL/GenBank/DDBJ databases">
        <title>Draft genome sequence of Actinomycetospora sp. SF1 isolated from the rhizosphere soil.</title>
        <authorList>
            <person name="Duangmal K."/>
            <person name="Chantavorakit T."/>
        </authorList>
    </citation>
    <scope>NUCLEOTIDE SEQUENCE [LARGE SCALE GENOMIC DNA]</scope>
    <source>
        <strain evidence="10 11">TBRC 5722</strain>
    </source>
</reference>
<dbReference type="PRINTS" id="PR00409">
    <property type="entry name" value="PHDIOXRDTASE"/>
</dbReference>
<keyword evidence="6" id="KW-0408">Iron</keyword>
<dbReference type="PROSITE" id="PS51384">
    <property type="entry name" value="FAD_FR"/>
    <property type="match status" value="1"/>
</dbReference>
<comment type="cofactor">
    <cofactor evidence="1">
        <name>FAD</name>
        <dbReference type="ChEBI" id="CHEBI:57692"/>
    </cofactor>
</comment>
<keyword evidence="2" id="KW-0285">Flavoprotein</keyword>
<evidence type="ECO:0000313" key="10">
    <source>
        <dbReference type="EMBL" id="MCD2194807.1"/>
    </source>
</evidence>
<dbReference type="SUPFAM" id="SSF54292">
    <property type="entry name" value="2Fe-2S ferredoxin-like"/>
    <property type="match status" value="1"/>
</dbReference>
<dbReference type="PANTHER" id="PTHR47354">
    <property type="entry name" value="NADH OXIDOREDUCTASE HCR"/>
    <property type="match status" value="1"/>
</dbReference>
<evidence type="ECO:0000256" key="6">
    <source>
        <dbReference type="ARBA" id="ARBA00023004"/>
    </source>
</evidence>
<evidence type="ECO:0000256" key="7">
    <source>
        <dbReference type="ARBA" id="ARBA00023014"/>
    </source>
</evidence>
<dbReference type="InterPro" id="IPR036010">
    <property type="entry name" value="2Fe-2S_ferredoxin-like_sf"/>
</dbReference>
<dbReference type="SUPFAM" id="SSF63380">
    <property type="entry name" value="Riboflavin synthase domain-like"/>
    <property type="match status" value="1"/>
</dbReference>
<dbReference type="InterPro" id="IPR017938">
    <property type="entry name" value="Riboflavin_synthase-like_b-brl"/>
</dbReference>
<dbReference type="RefSeq" id="WP_230735266.1">
    <property type="nucleotide sequence ID" value="NZ_JAJNDB010000003.1"/>
</dbReference>
<keyword evidence="4" id="KW-0479">Metal-binding</keyword>
<dbReference type="Gene3D" id="2.40.30.10">
    <property type="entry name" value="Translation factors"/>
    <property type="match status" value="1"/>
</dbReference>
<evidence type="ECO:0000313" key="11">
    <source>
        <dbReference type="Proteomes" id="UP001199469"/>
    </source>
</evidence>
<feature type="domain" description="2Fe-2S ferredoxin-type" evidence="8">
    <location>
        <begin position="222"/>
        <end position="308"/>
    </location>
</feature>
<dbReference type="InterPro" id="IPR050415">
    <property type="entry name" value="MRET"/>
</dbReference>
<proteinExistence type="predicted"/>
<feature type="domain" description="FAD-binding FR-type" evidence="9">
    <location>
        <begin position="1"/>
        <end position="100"/>
    </location>
</feature>
<evidence type="ECO:0000256" key="4">
    <source>
        <dbReference type="ARBA" id="ARBA00022723"/>
    </source>
</evidence>
<sequence>MLDLRVAAIATPCPSVRSVTLVGDGDAPLPSFPPGAHLGIEWRPGRVNPYSLTGPGRAPETYEISVARRPDGAGGSRRVHDLVAGDRVRAVPPRSSFPPVETAAHHVLVAGGIGVTPVLAHARWHAFWGNPFEVLLVQRPGTTPHATDLRDAAGDRLRTATDRDGLHALLDPTLRAAPFNSHVYTCGPPGLIADVAAAARRAHWVDARIHAEPFVHAVEAGEAFTAVLRRSGREVGVGADESLLDALHRAGVEAPHLCRQGVCGECVTGLLAGRVDHRDTVLSDAGRSGRIALCVSRAAAGETLELEL</sequence>
<keyword evidence="7" id="KW-0411">Iron-sulfur</keyword>
<accession>A0ABS8P952</accession>
<keyword evidence="3" id="KW-0001">2Fe-2S</keyword>
<dbReference type="Pfam" id="PF22290">
    <property type="entry name" value="DmmA-like_N"/>
    <property type="match status" value="1"/>
</dbReference>
<dbReference type="Gene3D" id="3.10.20.30">
    <property type="match status" value="1"/>
</dbReference>
<dbReference type="SUPFAM" id="SSF52343">
    <property type="entry name" value="Ferredoxin reductase-like, C-terminal NADP-linked domain"/>
    <property type="match status" value="1"/>
</dbReference>
<dbReference type="EMBL" id="JAJNDB010000003">
    <property type="protein sequence ID" value="MCD2194807.1"/>
    <property type="molecule type" value="Genomic_DNA"/>
</dbReference>
<gene>
    <name evidence="10" type="ORF">LQ327_15655</name>
</gene>
<evidence type="ECO:0000256" key="5">
    <source>
        <dbReference type="ARBA" id="ARBA00023002"/>
    </source>
</evidence>
<dbReference type="Gene3D" id="3.40.50.80">
    <property type="entry name" value="Nucleotide-binding domain of ferredoxin-NADP reductase (FNR) module"/>
    <property type="match status" value="1"/>
</dbReference>
<dbReference type="InterPro" id="IPR054582">
    <property type="entry name" value="DmmA-like_N"/>
</dbReference>
<dbReference type="InterPro" id="IPR039261">
    <property type="entry name" value="FNR_nucleotide-bd"/>
</dbReference>
<dbReference type="Proteomes" id="UP001199469">
    <property type="component" value="Unassembled WGS sequence"/>
</dbReference>
<evidence type="ECO:0000259" key="8">
    <source>
        <dbReference type="PROSITE" id="PS51085"/>
    </source>
</evidence>
<dbReference type="Pfam" id="PF00111">
    <property type="entry name" value="Fer2"/>
    <property type="match status" value="1"/>
</dbReference>
<organism evidence="10 11">
    <name type="scientific">Actinomycetospora endophytica</name>
    <dbReference type="NCBI Taxonomy" id="2291215"/>
    <lineage>
        <taxon>Bacteria</taxon>
        <taxon>Bacillati</taxon>
        <taxon>Actinomycetota</taxon>
        <taxon>Actinomycetes</taxon>
        <taxon>Pseudonocardiales</taxon>
        <taxon>Pseudonocardiaceae</taxon>
        <taxon>Actinomycetospora</taxon>
    </lineage>
</organism>
<dbReference type="CDD" id="cd00207">
    <property type="entry name" value="fer2"/>
    <property type="match status" value="1"/>
</dbReference>